<dbReference type="Pfam" id="PF02571">
    <property type="entry name" value="CbiJ"/>
    <property type="match status" value="1"/>
</dbReference>
<dbReference type="GO" id="GO:0016994">
    <property type="term" value="F:precorrin-6A reductase activity"/>
    <property type="evidence" value="ECO:0007669"/>
    <property type="project" value="InterPro"/>
</dbReference>
<dbReference type="AlphaFoldDB" id="A0A7G9WGE2"/>
<dbReference type="EMBL" id="CP060696">
    <property type="protein sequence ID" value="QNO17754.1"/>
    <property type="molecule type" value="Genomic_DNA"/>
</dbReference>
<keyword evidence="3" id="KW-0560">Oxidoreductase</keyword>
<dbReference type="GO" id="GO:0009236">
    <property type="term" value="P:cobalamin biosynthetic process"/>
    <property type="evidence" value="ECO:0007669"/>
    <property type="project" value="UniProtKB-UniPathway"/>
</dbReference>
<reference evidence="4 5" key="1">
    <citation type="submission" date="2020-08" db="EMBL/GenBank/DDBJ databases">
        <authorList>
            <person name="Ren C."/>
            <person name="Gu Y."/>
            <person name="Xu Y."/>
        </authorList>
    </citation>
    <scope>NUCLEOTIDE SEQUENCE [LARGE SCALE GENOMIC DNA]</scope>
    <source>
        <strain evidence="4 5">LBM18003</strain>
    </source>
</reference>
<gene>
    <name evidence="4" type="ORF">H6X83_12645</name>
</gene>
<dbReference type="PANTHER" id="PTHR36925">
    <property type="entry name" value="COBALT-PRECORRIN-6A REDUCTASE"/>
    <property type="match status" value="1"/>
</dbReference>
<evidence type="ECO:0000256" key="1">
    <source>
        <dbReference type="ARBA" id="ARBA00004953"/>
    </source>
</evidence>
<keyword evidence="5" id="KW-1185">Reference proteome</keyword>
<evidence type="ECO:0000256" key="2">
    <source>
        <dbReference type="ARBA" id="ARBA00022573"/>
    </source>
</evidence>
<organism evidence="4 5">
    <name type="scientific">Caproicibacterium amylolyticum</name>
    <dbReference type="NCBI Taxonomy" id="2766537"/>
    <lineage>
        <taxon>Bacteria</taxon>
        <taxon>Bacillati</taxon>
        <taxon>Bacillota</taxon>
        <taxon>Clostridia</taxon>
        <taxon>Eubacteriales</taxon>
        <taxon>Oscillospiraceae</taxon>
        <taxon>Caproicibacterium</taxon>
    </lineage>
</organism>
<dbReference type="InterPro" id="IPR003723">
    <property type="entry name" value="Precorrin-6x_reduct"/>
</dbReference>
<sequence length="250" mass="27555">MKPKLLLFADNAEGRRLAEVLRTMPLEVTACVAAGSSETTLPQGVHIHTGSMDEPAICHFLQQEHFGWVIDATHPCTADVTKEIRTAARSSGVPYLRLLRTKSASQRIRYVSNTEEASDLLLCTEGNLLLSICSDDIRRFANLPRMRVFAHIQPTFASLQACEAAQIPRSHIIAAQSALSREAYAALFRQFHIHWLIVRGNSQESGFAEKMTAAEEAAVNVLVVGQPVQESGYRYGEILELLATELGDNP</sequence>
<evidence type="ECO:0000313" key="4">
    <source>
        <dbReference type="EMBL" id="QNO17754.1"/>
    </source>
</evidence>
<dbReference type="Proteomes" id="UP000516046">
    <property type="component" value="Chromosome"/>
</dbReference>
<dbReference type="PROSITE" id="PS51014">
    <property type="entry name" value="COBK_CBIJ"/>
    <property type="match status" value="1"/>
</dbReference>
<dbReference type="PANTHER" id="PTHR36925:SF1">
    <property type="entry name" value="COBALT-PRECORRIN-6A REDUCTASE"/>
    <property type="match status" value="1"/>
</dbReference>
<dbReference type="RefSeq" id="WP_212506817.1">
    <property type="nucleotide sequence ID" value="NZ_CP060696.1"/>
</dbReference>
<dbReference type="UniPathway" id="UPA00148"/>
<keyword evidence="2" id="KW-0169">Cobalamin biosynthesis</keyword>
<evidence type="ECO:0000313" key="5">
    <source>
        <dbReference type="Proteomes" id="UP000516046"/>
    </source>
</evidence>
<accession>A0A7G9WGE2</accession>
<evidence type="ECO:0000256" key="3">
    <source>
        <dbReference type="ARBA" id="ARBA00023002"/>
    </source>
</evidence>
<name>A0A7G9WGE2_9FIRM</name>
<proteinExistence type="predicted"/>
<comment type="pathway">
    <text evidence="1">Cofactor biosynthesis; adenosylcobalamin biosynthesis.</text>
</comment>
<protein>
    <submittedName>
        <fullName evidence="4">Precorrin-6A/cobalt-precorrin-6A reductase</fullName>
    </submittedName>
</protein>
<dbReference type="KEGG" id="caml:H6X83_12645"/>